<dbReference type="Proteomes" id="UP000177407">
    <property type="component" value="Unassembled WGS sequence"/>
</dbReference>
<dbReference type="AlphaFoldDB" id="A0A1F5S3R1"/>
<proteinExistence type="predicted"/>
<dbReference type="EMBL" id="MFGA01000008">
    <property type="protein sequence ID" value="OGF21340.1"/>
    <property type="molecule type" value="Genomic_DNA"/>
</dbReference>
<evidence type="ECO:0000256" key="2">
    <source>
        <dbReference type="ARBA" id="ARBA00022679"/>
    </source>
</evidence>
<organism evidence="3 4">
    <name type="scientific">Candidatus Falkowbacteria bacterium RIFOXYA2_FULL_38_12</name>
    <dbReference type="NCBI Taxonomy" id="1797993"/>
    <lineage>
        <taxon>Bacteria</taxon>
        <taxon>Candidatus Falkowiibacteriota</taxon>
    </lineage>
</organism>
<keyword evidence="1" id="KW-0328">Glycosyltransferase</keyword>
<dbReference type="GO" id="GO:0016758">
    <property type="term" value="F:hexosyltransferase activity"/>
    <property type="evidence" value="ECO:0007669"/>
    <property type="project" value="TreeGrafter"/>
</dbReference>
<dbReference type="Pfam" id="PF03808">
    <property type="entry name" value="Glyco_tran_WecG"/>
    <property type="match status" value="1"/>
</dbReference>
<accession>A0A1F5S3R1</accession>
<gene>
    <name evidence="3" type="ORF">A2257_00980</name>
</gene>
<evidence type="ECO:0008006" key="5">
    <source>
        <dbReference type="Google" id="ProtNLM"/>
    </source>
</evidence>
<name>A0A1F5S3R1_9BACT</name>
<keyword evidence="2" id="KW-0808">Transferase</keyword>
<comment type="caution">
    <text evidence="3">The sequence shown here is derived from an EMBL/GenBank/DDBJ whole genome shotgun (WGS) entry which is preliminary data.</text>
</comment>
<sequence>MKVNILGTLIDNIKKEELLLEISSFLEDGKKHFLITPNPEIVLSAQKDEEFKAILNRADIAIPDGFGLILASYYLKTPLEDRITGVDLMLEICKIAEGKKKSVYLLGGEEGIAEKTAKVLIDKFPKLKIVGAESGGKIEKEKLKDDNFLKKINEKNPDIIFVALGGGKQEKWIDANLKNIPSVKLAMGIGGAFDFISGKIKRAPPLMRKLGLEWLFRLFLEPRRIKRIFNATAVFIYKVIKMDRKQS</sequence>
<dbReference type="PANTHER" id="PTHR34136">
    <property type="match status" value="1"/>
</dbReference>
<dbReference type="InterPro" id="IPR004629">
    <property type="entry name" value="WecG_TagA_CpsF"/>
</dbReference>
<dbReference type="CDD" id="cd06533">
    <property type="entry name" value="Glyco_transf_WecG_TagA"/>
    <property type="match status" value="1"/>
</dbReference>
<dbReference type="PANTHER" id="PTHR34136:SF1">
    <property type="entry name" value="UDP-N-ACETYL-D-MANNOSAMINURONIC ACID TRANSFERASE"/>
    <property type="match status" value="1"/>
</dbReference>
<evidence type="ECO:0000313" key="4">
    <source>
        <dbReference type="Proteomes" id="UP000177407"/>
    </source>
</evidence>
<reference evidence="3 4" key="1">
    <citation type="journal article" date="2016" name="Nat. Commun.">
        <title>Thousands of microbial genomes shed light on interconnected biogeochemical processes in an aquifer system.</title>
        <authorList>
            <person name="Anantharaman K."/>
            <person name="Brown C.T."/>
            <person name="Hug L.A."/>
            <person name="Sharon I."/>
            <person name="Castelle C.J."/>
            <person name="Probst A.J."/>
            <person name="Thomas B.C."/>
            <person name="Singh A."/>
            <person name="Wilkins M.J."/>
            <person name="Karaoz U."/>
            <person name="Brodie E.L."/>
            <person name="Williams K.H."/>
            <person name="Hubbard S.S."/>
            <person name="Banfield J.F."/>
        </authorList>
    </citation>
    <scope>NUCLEOTIDE SEQUENCE [LARGE SCALE GENOMIC DNA]</scope>
</reference>
<dbReference type="NCBIfam" id="TIGR00696">
    <property type="entry name" value="wecG_tagA_cpsF"/>
    <property type="match status" value="1"/>
</dbReference>
<evidence type="ECO:0000256" key="1">
    <source>
        <dbReference type="ARBA" id="ARBA00022676"/>
    </source>
</evidence>
<protein>
    <recommendedName>
        <fullName evidence="5">Glycosyltransferase</fullName>
    </recommendedName>
</protein>
<evidence type="ECO:0000313" key="3">
    <source>
        <dbReference type="EMBL" id="OGF21340.1"/>
    </source>
</evidence>